<keyword evidence="4 8" id="KW-0812">Transmembrane</keyword>
<dbReference type="PANTHER" id="PTHR48086">
    <property type="entry name" value="SODIUM/PROLINE SYMPORTER-RELATED"/>
    <property type="match status" value="1"/>
</dbReference>
<dbReference type="OrthoDB" id="9766407at2"/>
<feature type="transmembrane region" description="Helical" evidence="8">
    <location>
        <begin position="185"/>
        <end position="208"/>
    </location>
</feature>
<dbReference type="GO" id="GO:0022857">
    <property type="term" value="F:transmembrane transporter activity"/>
    <property type="evidence" value="ECO:0007669"/>
    <property type="project" value="InterPro"/>
</dbReference>
<sequence length="489" mass="52095">MSGISVFDWVIIAAYFIGTIVIGQMATKKVHTTEDYLIGGGKVGKFQSAVSTAAADIGGSSLVGAAGLSYSLGIAGGWWNLCAVPAWIILGVTMAGGFRKLALTTVPELLEKRYDEKTRIITAIASLLNNALGITAQIIVAALAFTTLTGIPKEYTLIVSTAVFVLYTAAGGLLAVIWTDIMHYMVLMGGVLLAVLIGIPKAGGWSHIVSTVPSSYWDIGAMGWSDPLGWIALCFFSYATNQAYIQRLFAAKDESTARFAYLYTGVNYIFYAAIVSIIGIIAFVIAPGLEDTEMALPTVITQVLPIGVKGLLLAAILSATMNCASSALNSSTAIFSIDLYKRFYNKDVDDQKLLWASRVATVCIAVISLVASYLIQSVVEVIVLANLVCGAGTFFPIILGMYNRRVNAYGGLWAVIIGSVVAVAGNYLWYGKIGGLLGAVHPMIIGSIVSLVVLLVVSYLTPPPPKEKLEFLDSLNLTVEEIENRVRQA</sequence>
<feature type="transmembrane region" description="Helical" evidence="8">
    <location>
        <begin position="266"/>
        <end position="286"/>
    </location>
</feature>
<dbReference type="PANTHER" id="PTHR48086:SF7">
    <property type="entry name" value="SODIUM-SOLUTE SYMPORTER-RELATED"/>
    <property type="match status" value="1"/>
</dbReference>
<evidence type="ECO:0000256" key="3">
    <source>
        <dbReference type="ARBA" id="ARBA00022448"/>
    </source>
</evidence>
<evidence type="ECO:0000256" key="6">
    <source>
        <dbReference type="ARBA" id="ARBA00023136"/>
    </source>
</evidence>
<feature type="transmembrane region" description="Helical" evidence="8">
    <location>
        <begin position="78"/>
        <end position="99"/>
    </location>
</feature>
<feature type="transmembrane region" description="Helical" evidence="8">
    <location>
        <begin position="355"/>
        <end position="375"/>
    </location>
</feature>
<evidence type="ECO:0000256" key="5">
    <source>
        <dbReference type="ARBA" id="ARBA00022989"/>
    </source>
</evidence>
<evidence type="ECO:0000313" key="9">
    <source>
        <dbReference type="EMBL" id="ATW24811.1"/>
    </source>
</evidence>
<feature type="transmembrane region" description="Helical" evidence="8">
    <location>
        <begin position="306"/>
        <end position="335"/>
    </location>
</feature>
<evidence type="ECO:0000256" key="2">
    <source>
        <dbReference type="ARBA" id="ARBA00006434"/>
    </source>
</evidence>
<evidence type="ECO:0000256" key="7">
    <source>
        <dbReference type="RuleBase" id="RU362091"/>
    </source>
</evidence>
<dbReference type="InterPro" id="IPR001734">
    <property type="entry name" value="Na/solute_symporter"/>
</dbReference>
<keyword evidence="10" id="KW-1185">Reference proteome</keyword>
<comment type="subcellular location">
    <subcellularLocation>
        <location evidence="1">Membrane</location>
        <topology evidence="1">Multi-pass membrane protein</topology>
    </subcellularLocation>
</comment>
<evidence type="ECO:0008006" key="11">
    <source>
        <dbReference type="Google" id="ProtNLM"/>
    </source>
</evidence>
<reference evidence="9 10" key="1">
    <citation type="submission" date="2016-10" db="EMBL/GenBank/DDBJ databases">
        <title>Complete Genome Sequence of Peptococcaceae strain DCMF.</title>
        <authorList>
            <person name="Edwards R.J."/>
            <person name="Holland S.I."/>
            <person name="Deshpande N.P."/>
            <person name="Wong Y.K."/>
            <person name="Ertan H."/>
            <person name="Manefield M."/>
            <person name="Russell T.L."/>
            <person name="Lee M.J."/>
        </authorList>
    </citation>
    <scope>NUCLEOTIDE SEQUENCE [LARGE SCALE GENOMIC DNA]</scope>
    <source>
        <strain evidence="9 10">DCMF</strain>
    </source>
</reference>
<feature type="transmembrane region" description="Helical" evidence="8">
    <location>
        <begin position="228"/>
        <end position="245"/>
    </location>
</feature>
<dbReference type="Gene3D" id="1.20.1730.10">
    <property type="entry name" value="Sodium/glucose cotransporter"/>
    <property type="match status" value="1"/>
</dbReference>
<dbReference type="InterPro" id="IPR050277">
    <property type="entry name" value="Sodium:Solute_Symporter"/>
</dbReference>
<name>A0A3G1KQS7_FORW1</name>
<evidence type="ECO:0000256" key="1">
    <source>
        <dbReference type="ARBA" id="ARBA00004141"/>
    </source>
</evidence>
<dbReference type="GO" id="GO:0005886">
    <property type="term" value="C:plasma membrane"/>
    <property type="evidence" value="ECO:0007669"/>
    <property type="project" value="TreeGrafter"/>
</dbReference>
<protein>
    <recommendedName>
        <fullName evidence="11">Sodium:solute symporter family protein</fullName>
    </recommendedName>
</protein>
<dbReference type="CDD" id="cd10322">
    <property type="entry name" value="SLC5sbd"/>
    <property type="match status" value="1"/>
</dbReference>
<feature type="transmembrane region" description="Helical" evidence="8">
    <location>
        <begin position="120"/>
        <end position="145"/>
    </location>
</feature>
<feature type="transmembrane region" description="Helical" evidence="8">
    <location>
        <begin position="381"/>
        <end position="402"/>
    </location>
</feature>
<feature type="transmembrane region" description="Helical" evidence="8">
    <location>
        <begin position="157"/>
        <end position="178"/>
    </location>
</feature>
<dbReference type="KEGG" id="fwa:DCMF_08515"/>
<feature type="transmembrane region" description="Helical" evidence="8">
    <location>
        <begin position="436"/>
        <end position="460"/>
    </location>
</feature>
<evidence type="ECO:0000256" key="8">
    <source>
        <dbReference type="SAM" id="Phobius"/>
    </source>
</evidence>
<dbReference type="InterPro" id="IPR038377">
    <property type="entry name" value="Na/Glc_symporter_sf"/>
</dbReference>
<comment type="similarity">
    <text evidence="2 7">Belongs to the sodium:solute symporter (SSF) (TC 2.A.21) family.</text>
</comment>
<gene>
    <name evidence="9" type="ORF">DCMF_08515</name>
</gene>
<accession>A0A3G1KQS7</accession>
<dbReference type="Proteomes" id="UP000323521">
    <property type="component" value="Chromosome"/>
</dbReference>
<evidence type="ECO:0000256" key="4">
    <source>
        <dbReference type="ARBA" id="ARBA00022692"/>
    </source>
</evidence>
<keyword evidence="3" id="KW-0813">Transport</keyword>
<evidence type="ECO:0000313" key="10">
    <source>
        <dbReference type="Proteomes" id="UP000323521"/>
    </source>
</evidence>
<dbReference type="EMBL" id="CP017634">
    <property type="protein sequence ID" value="ATW24811.1"/>
    <property type="molecule type" value="Genomic_DNA"/>
</dbReference>
<feature type="transmembrane region" description="Helical" evidence="8">
    <location>
        <begin position="6"/>
        <end position="27"/>
    </location>
</feature>
<dbReference type="PROSITE" id="PS50283">
    <property type="entry name" value="NA_SOLUT_SYMP_3"/>
    <property type="match status" value="1"/>
</dbReference>
<organism evidence="9 10">
    <name type="scientific">Formimonas warabiya</name>
    <dbReference type="NCBI Taxonomy" id="1761012"/>
    <lineage>
        <taxon>Bacteria</taxon>
        <taxon>Bacillati</taxon>
        <taxon>Bacillota</taxon>
        <taxon>Clostridia</taxon>
        <taxon>Eubacteriales</taxon>
        <taxon>Peptococcaceae</taxon>
        <taxon>Candidatus Formimonas</taxon>
    </lineage>
</organism>
<dbReference type="RefSeq" id="WP_148134038.1">
    <property type="nucleotide sequence ID" value="NZ_CP017634.1"/>
</dbReference>
<dbReference type="NCBIfam" id="TIGR00813">
    <property type="entry name" value="sss"/>
    <property type="match status" value="1"/>
</dbReference>
<keyword evidence="6 8" id="KW-0472">Membrane</keyword>
<dbReference type="Pfam" id="PF00474">
    <property type="entry name" value="SSF"/>
    <property type="match status" value="1"/>
</dbReference>
<proteinExistence type="inferred from homology"/>
<feature type="transmembrane region" description="Helical" evidence="8">
    <location>
        <begin position="409"/>
        <end position="430"/>
    </location>
</feature>
<dbReference type="AlphaFoldDB" id="A0A3G1KQS7"/>
<keyword evidence="5 8" id="KW-1133">Transmembrane helix</keyword>